<dbReference type="InterPro" id="IPR009057">
    <property type="entry name" value="Homeodomain-like_sf"/>
</dbReference>
<dbReference type="PROSITE" id="PS01124">
    <property type="entry name" value="HTH_ARAC_FAMILY_2"/>
    <property type="match status" value="1"/>
</dbReference>
<keyword evidence="6" id="KW-1185">Reference proteome</keyword>
<dbReference type="Gene3D" id="1.10.10.60">
    <property type="entry name" value="Homeodomain-like"/>
    <property type="match status" value="1"/>
</dbReference>
<dbReference type="InterPro" id="IPR037923">
    <property type="entry name" value="HTH-like"/>
</dbReference>
<proteinExistence type="predicted"/>
<dbReference type="SUPFAM" id="SSF46689">
    <property type="entry name" value="Homeodomain-like"/>
    <property type="match status" value="1"/>
</dbReference>
<sequence length="283" mass="31776">MQQELGPQGLRVSPFREQLRHGSTLVANHRQGYAASPHTHDCDMLFVPMQGRFEIVDAWERSLQSSPGDFLWLAADAAHATSAQTFRQTHLAIYVDPELWSAVLEAQAIVRPSQGLRTGSAALGALSRRLLDIAVHGREIDTTAWCGAVVMEAARLCSHPVRNTEAHPSRHIASLLADHIETDLDQPLALDAFARTQRLSRRQVERYFRLQYGHSPLEFQQSKRLLRAKYLLENTEQSVLCIAQQVGWESGSYLARIMRKSLGMSASELRARTERSDCAPRTK</sequence>
<dbReference type="GO" id="GO:0003700">
    <property type="term" value="F:DNA-binding transcription factor activity"/>
    <property type="evidence" value="ECO:0007669"/>
    <property type="project" value="InterPro"/>
</dbReference>
<keyword evidence="1" id="KW-0805">Transcription regulation</keyword>
<evidence type="ECO:0000256" key="3">
    <source>
        <dbReference type="ARBA" id="ARBA00023163"/>
    </source>
</evidence>
<name>A0A1G6L535_9BURK</name>
<dbReference type="STRING" id="187868.SAMN05192589_10271"/>
<protein>
    <submittedName>
        <fullName evidence="5">AraC-type DNA-binding protein</fullName>
    </submittedName>
</protein>
<evidence type="ECO:0000259" key="4">
    <source>
        <dbReference type="PROSITE" id="PS01124"/>
    </source>
</evidence>
<evidence type="ECO:0000256" key="1">
    <source>
        <dbReference type="ARBA" id="ARBA00023015"/>
    </source>
</evidence>
<gene>
    <name evidence="5" type="ORF">SAMN05192589_10271</name>
</gene>
<organism evidence="5 6">
    <name type="scientific">Paracidovorax valerianellae</name>
    <dbReference type="NCBI Taxonomy" id="187868"/>
    <lineage>
        <taxon>Bacteria</taxon>
        <taxon>Pseudomonadati</taxon>
        <taxon>Pseudomonadota</taxon>
        <taxon>Betaproteobacteria</taxon>
        <taxon>Burkholderiales</taxon>
        <taxon>Comamonadaceae</taxon>
        <taxon>Paracidovorax</taxon>
    </lineage>
</organism>
<reference evidence="5 6" key="1">
    <citation type="submission" date="2016-10" db="EMBL/GenBank/DDBJ databases">
        <authorList>
            <person name="de Groot N.N."/>
        </authorList>
    </citation>
    <scope>NUCLEOTIDE SEQUENCE [LARGE SCALE GENOMIC DNA]</scope>
    <source>
        <strain evidence="5 6">DSM 16619</strain>
    </source>
</reference>
<dbReference type="InterPro" id="IPR014710">
    <property type="entry name" value="RmlC-like_jellyroll"/>
</dbReference>
<dbReference type="Proteomes" id="UP000198781">
    <property type="component" value="Unassembled WGS sequence"/>
</dbReference>
<dbReference type="SMART" id="SM00342">
    <property type="entry name" value="HTH_ARAC"/>
    <property type="match status" value="1"/>
</dbReference>
<dbReference type="Gene3D" id="2.60.120.10">
    <property type="entry name" value="Jelly Rolls"/>
    <property type="match status" value="1"/>
</dbReference>
<dbReference type="InterPro" id="IPR018060">
    <property type="entry name" value="HTH_AraC"/>
</dbReference>
<dbReference type="GO" id="GO:0043565">
    <property type="term" value="F:sequence-specific DNA binding"/>
    <property type="evidence" value="ECO:0007669"/>
    <property type="project" value="InterPro"/>
</dbReference>
<evidence type="ECO:0000313" key="5">
    <source>
        <dbReference type="EMBL" id="SDC38400.1"/>
    </source>
</evidence>
<dbReference type="RefSeq" id="WP_175537652.1">
    <property type="nucleotide sequence ID" value="NZ_FMZC01000002.1"/>
</dbReference>
<dbReference type="InterPro" id="IPR050204">
    <property type="entry name" value="AraC_XylS_family_regulators"/>
</dbReference>
<dbReference type="PANTHER" id="PTHR46796">
    <property type="entry name" value="HTH-TYPE TRANSCRIPTIONAL ACTIVATOR RHAS-RELATED"/>
    <property type="match status" value="1"/>
</dbReference>
<keyword evidence="2 5" id="KW-0238">DNA-binding</keyword>
<evidence type="ECO:0000313" key="6">
    <source>
        <dbReference type="Proteomes" id="UP000198781"/>
    </source>
</evidence>
<keyword evidence="3" id="KW-0804">Transcription</keyword>
<dbReference type="Pfam" id="PF12833">
    <property type="entry name" value="HTH_18"/>
    <property type="match status" value="1"/>
</dbReference>
<accession>A0A1G6L535</accession>
<dbReference type="AlphaFoldDB" id="A0A1G6L535"/>
<dbReference type="EMBL" id="FMZC01000002">
    <property type="protein sequence ID" value="SDC38400.1"/>
    <property type="molecule type" value="Genomic_DNA"/>
</dbReference>
<feature type="domain" description="HTH araC/xylS-type" evidence="4">
    <location>
        <begin position="174"/>
        <end position="272"/>
    </location>
</feature>
<dbReference type="SUPFAM" id="SSF51215">
    <property type="entry name" value="Regulatory protein AraC"/>
    <property type="match status" value="1"/>
</dbReference>
<evidence type="ECO:0000256" key="2">
    <source>
        <dbReference type="ARBA" id="ARBA00023125"/>
    </source>
</evidence>